<proteinExistence type="predicted"/>
<protein>
    <submittedName>
        <fullName evidence="1">Uncharacterized protein</fullName>
    </submittedName>
</protein>
<sequence length="175" mass="20342">MKKLLLAAILALGVQSFSCEFMKNPDLLLGRVIDKLKSEKKTNDIFCDSDELKMAYYIIDNGDYNLNIGIKLGINPQTTNNDFRNDFYKKLTEYTNVLKNVDKKNLNGLPLPDKEVLRFYGYVEPEKNFFYIGKYEYDRKTNKYKMVVNSQGKTIFDQMGLFTGVNVEYSDEIVF</sequence>
<dbReference type="OrthoDB" id="82150at2"/>
<dbReference type="RefSeq" id="WP_006807026.1">
    <property type="nucleotide sequence ID" value="NZ_AP019822.1"/>
</dbReference>
<gene>
    <name evidence="1" type="ORF">JCM16774_1252</name>
</gene>
<evidence type="ECO:0000313" key="1">
    <source>
        <dbReference type="EMBL" id="BBM36320.1"/>
    </source>
</evidence>
<dbReference type="Proteomes" id="UP000321606">
    <property type="component" value="Chromosome"/>
</dbReference>
<accession>A0A510JAH8</accession>
<organism evidence="1 2">
    <name type="scientific">Pseudoleptotrichia goodfellowii</name>
    <dbReference type="NCBI Taxonomy" id="157692"/>
    <lineage>
        <taxon>Bacteria</taxon>
        <taxon>Fusobacteriati</taxon>
        <taxon>Fusobacteriota</taxon>
        <taxon>Fusobacteriia</taxon>
        <taxon>Fusobacteriales</taxon>
        <taxon>Leptotrichiaceae</taxon>
        <taxon>Pseudoleptotrichia</taxon>
    </lineage>
</organism>
<dbReference type="EMBL" id="AP019822">
    <property type="protein sequence ID" value="BBM36320.1"/>
    <property type="molecule type" value="Genomic_DNA"/>
</dbReference>
<dbReference type="STRING" id="714315.GCA_000516535_01258"/>
<dbReference type="KEGG" id="lgo:JCM16774_1252"/>
<evidence type="ECO:0000313" key="2">
    <source>
        <dbReference type="Proteomes" id="UP000321606"/>
    </source>
</evidence>
<name>A0A510JAH8_9FUSO</name>
<dbReference type="AlphaFoldDB" id="A0A510JAH8"/>
<reference evidence="1 2" key="1">
    <citation type="submission" date="2019-07" db="EMBL/GenBank/DDBJ databases">
        <title>Complete Genome Sequence of Leptotrichia goodfellowii Strain JCM 16774.</title>
        <authorList>
            <person name="Watanabe S."/>
            <person name="Cui L."/>
        </authorList>
    </citation>
    <scope>NUCLEOTIDE SEQUENCE [LARGE SCALE GENOMIC DNA]</scope>
    <source>
        <strain evidence="1 2">JCM16774</strain>
    </source>
</reference>